<dbReference type="EMBL" id="DQ011163">
    <property type="protein sequence ID" value="AAY34345.1"/>
    <property type="molecule type" value="mRNA"/>
</dbReference>
<proteinExistence type="evidence at transcript level"/>
<protein>
    <submittedName>
        <fullName evidence="2">Group 4-late embryogenesis abundant protein</fullName>
    </submittedName>
</protein>
<reference evidence="2" key="1">
    <citation type="journal article" date="2006" name="Int. J. Hortic. Sci.">
        <title>Identification of ripening-related genes in strawberry fruit by cDNA-AFLP.</title>
        <authorList>
            <person name="Balogh A."/>
            <person name="Koncz T."/>
            <person name="Tisza V."/>
            <person name="Kiss E."/>
            <person name="Heszky L."/>
        </authorList>
    </citation>
    <scope>NUCLEOTIDE SEQUENCE</scope>
    <source>
        <tissue evidence="2">Ripe receptacle</tissue>
    </source>
</reference>
<evidence type="ECO:0000313" key="2">
    <source>
        <dbReference type="EMBL" id="AAY34345.1"/>
    </source>
</evidence>
<organism evidence="2">
    <name type="scientific">Fragaria ananassa</name>
    <name type="common">Strawberry</name>
    <name type="synonym">Fragaria chiloensis x Fragaria virginiana</name>
    <dbReference type="NCBI Taxonomy" id="3747"/>
    <lineage>
        <taxon>Eukaryota</taxon>
        <taxon>Viridiplantae</taxon>
        <taxon>Streptophyta</taxon>
        <taxon>Embryophyta</taxon>
        <taxon>Tracheophyta</taxon>
        <taxon>Spermatophyta</taxon>
        <taxon>Magnoliopsida</taxon>
        <taxon>eudicotyledons</taxon>
        <taxon>Gunneridae</taxon>
        <taxon>Pentapetalae</taxon>
        <taxon>rosids</taxon>
        <taxon>fabids</taxon>
        <taxon>Rosales</taxon>
        <taxon>Rosaceae</taxon>
        <taxon>Rosoideae</taxon>
        <taxon>Potentilleae</taxon>
        <taxon>Fragariinae</taxon>
        <taxon>Fragaria</taxon>
    </lineage>
</organism>
<feature type="non-terminal residue" evidence="2">
    <location>
        <position position="1"/>
    </location>
</feature>
<accession>Q4U5E9</accession>
<dbReference type="AlphaFoldDB" id="Q4U5E9"/>
<feature type="region of interest" description="Disordered" evidence="1">
    <location>
        <begin position="1"/>
        <end position="29"/>
    </location>
</feature>
<name>Q4U5E9_FRAAN</name>
<sequence length="105" mass="11865">PVTDQDRRTTAPAEQEQPHIQPPELLGSTPGSIRCRHCLDMGPGRRLARWWRVLPMRILSEQTPARGGLRHITPMWVVMPLGRMGLAGHLVRWTEPARHGSSHGR</sequence>
<evidence type="ECO:0000256" key="1">
    <source>
        <dbReference type="SAM" id="MobiDB-lite"/>
    </source>
</evidence>
<feature type="non-terminal residue" evidence="2">
    <location>
        <position position="105"/>
    </location>
</feature>